<feature type="transmembrane region" description="Helical" evidence="2">
    <location>
        <begin position="759"/>
        <end position="782"/>
    </location>
</feature>
<feature type="transmembrane region" description="Helical" evidence="2">
    <location>
        <begin position="689"/>
        <end position="713"/>
    </location>
</feature>
<feature type="transmembrane region" description="Helical" evidence="2">
    <location>
        <begin position="640"/>
        <end position="657"/>
    </location>
</feature>
<evidence type="ECO:0000313" key="4">
    <source>
        <dbReference type="EMBL" id="GGV13191.1"/>
    </source>
</evidence>
<dbReference type="EMBL" id="BMTD01000015">
    <property type="protein sequence ID" value="GGV13191.1"/>
    <property type="molecule type" value="Genomic_DNA"/>
</dbReference>
<feature type="region of interest" description="Disordered" evidence="1">
    <location>
        <begin position="1"/>
        <end position="23"/>
    </location>
</feature>
<proteinExistence type="predicted"/>
<dbReference type="InterPro" id="IPR027417">
    <property type="entry name" value="P-loop_NTPase"/>
</dbReference>
<keyword evidence="5" id="KW-1185">Reference proteome</keyword>
<feature type="transmembrane region" description="Helical" evidence="2">
    <location>
        <begin position="614"/>
        <end position="634"/>
    </location>
</feature>
<keyword evidence="2" id="KW-1133">Transmembrane helix</keyword>
<dbReference type="Proteomes" id="UP000618795">
    <property type="component" value="Unassembled WGS sequence"/>
</dbReference>
<reference evidence="4" key="1">
    <citation type="journal article" date="2014" name="Int. J. Syst. Evol. Microbiol.">
        <title>Complete genome sequence of Corynebacterium casei LMG S-19264T (=DSM 44701T), isolated from a smear-ripened cheese.</title>
        <authorList>
            <consortium name="US DOE Joint Genome Institute (JGI-PGF)"/>
            <person name="Walter F."/>
            <person name="Albersmeier A."/>
            <person name="Kalinowski J."/>
            <person name="Ruckert C."/>
        </authorList>
    </citation>
    <scope>NUCLEOTIDE SEQUENCE</scope>
    <source>
        <strain evidence="4">JCM 4369</strain>
    </source>
</reference>
<feature type="transmembrane region" description="Helical" evidence="2">
    <location>
        <begin position="788"/>
        <end position="808"/>
    </location>
</feature>
<accession>A0A918IH29</accession>
<comment type="caution">
    <text evidence="4">The sequence shown here is derived from an EMBL/GenBank/DDBJ whole genome shotgun (WGS) entry which is preliminary data.</text>
</comment>
<dbReference type="Pfam" id="PF05729">
    <property type="entry name" value="NACHT"/>
    <property type="match status" value="1"/>
</dbReference>
<feature type="transmembrane region" description="Helical" evidence="2">
    <location>
        <begin position="537"/>
        <end position="559"/>
    </location>
</feature>
<dbReference type="InterPro" id="IPR001387">
    <property type="entry name" value="Cro/C1-type_HTH"/>
</dbReference>
<evidence type="ECO:0000313" key="5">
    <source>
        <dbReference type="Proteomes" id="UP000618795"/>
    </source>
</evidence>
<evidence type="ECO:0000256" key="2">
    <source>
        <dbReference type="SAM" id="Phobius"/>
    </source>
</evidence>
<feature type="region of interest" description="Disordered" evidence="1">
    <location>
        <begin position="225"/>
        <end position="254"/>
    </location>
</feature>
<feature type="compositionally biased region" description="Basic residues" evidence="1">
    <location>
        <begin position="232"/>
        <end position="243"/>
    </location>
</feature>
<feature type="region of interest" description="Disordered" evidence="1">
    <location>
        <begin position="123"/>
        <end position="151"/>
    </location>
</feature>
<dbReference type="RefSeq" id="WP_191876613.1">
    <property type="nucleotide sequence ID" value="NZ_BMTD01000015.1"/>
</dbReference>
<sequence>MAGGSGYQRKGPQRPDPATATPELRPWVALMRRVFDELYEALDPGDRPTVIALAKAAHISRSYVSESFSGKRRPQLVPFRSIVTALGGDADEWEPRWHAARMQHEAGDEEQQPARLLLPGVEDEREAGDPGGDGTGAGAAPDTGSTAPGAGERRYPVRRLLRTLVAWVVMAVTWPARARRDSNAIRMRRRLVKQVRDRTAVELGRAEAYHYLTPHFVILTEKQPARGPLGRERRRRRTRRARRNAPDPVPVPTGVTNIRALYGDTDELVVLGRPGMGKTTQLARLAHRLAVEALSSPDTGEPLHVPVFLRLDTYRGEPIEEWLATAMRTYRGVSGVLVRTWLSEHRLLPVLDGLDEVPERDRPKCVAELRRLRRLCPGIAVGCRTDEADLRRLAFDLRALRYVEIQPPDQRDVQEFLEEDREALADVHAALKEDLDLWPLFQSPMMLSFIRLTYRNRPANDLRAPGSLAERRNRIFDAYTRECLRRERPRPDEAPERTLTWLTWLARTLTAREERVLYLDRLDLSWLSRTEGIIPRIIPNVTMSFLALGLPLVWLTVAVRAGVLHTSLRDADALALAMAVNIGAQAYRSERHFLKTDEREDGGEARTGRERGALVIPMMANAPLMLLLLAWLVFMVGADLSAPGCVVVGLAYFWVALTQMEAGYTDVFQPVEQLRWTWRRREYVIHSPLARGTLSALQWIAIDCLLGYVVHLLCPKPPWIGPASALLMGLIYLAGNQFEPSLQDRRPRPNDGVRRTVRFSLVHGLAGLAVGGMSLLVLIGFAVPGHDLRRAGFVAALLGTLFAVVRGFRYGGLAVLRHWTIRAILAYRGRTPYRYRRFLHTAEERILLHRTDSGFFFPHHQLQLHLNTAVEDLLPRLMDHRTGADTRTSPTEEDNEDLGRVGRCPS</sequence>
<keyword evidence="2" id="KW-0472">Membrane</keyword>
<dbReference type="InterPro" id="IPR007111">
    <property type="entry name" value="NACHT_NTPase"/>
</dbReference>
<feature type="transmembrane region" description="Helical" evidence="2">
    <location>
        <begin position="719"/>
        <end position="738"/>
    </location>
</feature>
<name>A0A918IH29_9ACTN</name>
<feature type="compositionally biased region" description="Low complexity" evidence="1">
    <location>
        <begin position="138"/>
        <end position="150"/>
    </location>
</feature>
<dbReference type="CDD" id="cd00093">
    <property type="entry name" value="HTH_XRE"/>
    <property type="match status" value="1"/>
</dbReference>
<reference evidence="4" key="2">
    <citation type="submission" date="2020-09" db="EMBL/GenBank/DDBJ databases">
        <authorList>
            <person name="Sun Q."/>
            <person name="Ohkuma M."/>
        </authorList>
    </citation>
    <scope>NUCLEOTIDE SEQUENCE</scope>
    <source>
        <strain evidence="4">JCM 4369</strain>
    </source>
</reference>
<gene>
    <name evidence="4" type="ORF">GCM10010260_60200</name>
</gene>
<protein>
    <recommendedName>
        <fullName evidence="3">HTH cro/C1-type domain-containing protein</fullName>
    </recommendedName>
</protein>
<dbReference type="AlphaFoldDB" id="A0A918IH29"/>
<dbReference type="SUPFAM" id="SSF52540">
    <property type="entry name" value="P-loop containing nucleoside triphosphate hydrolases"/>
    <property type="match status" value="1"/>
</dbReference>
<organism evidence="4 5">
    <name type="scientific">Streptomyces filipinensis</name>
    <dbReference type="NCBI Taxonomy" id="66887"/>
    <lineage>
        <taxon>Bacteria</taxon>
        <taxon>Bacillati</taxon>
        <taxon>Actinomycetota</taxon>
        <taxon>Actinomycetes</taxon>
        <taxon>Kitasatosporales</taxon>
        <taxon>Streptomycetaceae</taxon>
        <taxon>Streptomyces</taxon>
    </lineage>
</organism>
<dbReference type="PROSITE" id="PS50943">
    <property type="entry name" value="HTH_CROC1"/>
    <property type="match status" value="1"/>
</dbReference>
<evidence type="ECO:0000259" key="3">
    <source>
        <dbReference type="PROSITE" id="PS50943"/>
    </source>
</evidence>
<evidence type="ECO:0000256" key="1">
    <source>
        <dbReference type="SAM" id="MobiDB-lite"/>
    </source>
</evidence>
<feature type="domain" description="HTH cro/C1-type" evidence="3">
    <location>
        <begin position="52"/>
        <end position="93"/>
    </location>
</feature>
<feature type="region of interest" description="Disordered" evidence="1">
    <location>
        <begin position="881"/>
        <end position="906"/>
    </location>
</feature>
<dbReference type="Gene3D" id="3.40.50.300">
    <property type="entry name" value="P-loop containing nucleotide triphosphate hydrolases"/>
    <property type="match status" value="1"/>
</dbReference>
<keyword evidence="2" id="KW-0812">Transmembrane</keyword>